<dbReference type="InterPro" id="IPR036995">
    <property type="entry name" value="MPG_sf"/>
</dbReference>
<dbReference type="PANTHER" id="PTHR10429">
    <property type="entry name" value="DNA-3-METHYLADENINE GLYCOSYLASE"/>
    <property type="match status" value="1"/>
</dbReference>
<evidence type="ECO:0000256" key="3">
    <source>
        <dbReference type="ARBA" id="ARBA00022801"/>
    </source>
</evidence>
<gene>
    <name evidence="6" type="ORF">N864_07440</name>
</gene>
<dbReference type="EC" id="3.2.2.-" evidence="5"/>
<dbReference type="GO" id="GO:0003677">
    <property type="term" value="F:DNA binding"/>
    <property type="evidence" value="ECO:0007669"/>
    <property type="project" value="InterPro"/>
</dbReference>
<evidence type="ECO:0000256" key="2">
    <source>
        <dbReference type="ARBA" id="ARBA00022763"/>
    </source>
</evidence>
<proteinExistence type="inferred from homology"/>
<comment type="similarity">
    <text evidence="1 5">Belongs to the DNA glycosylase MPG family.</text>
</comment>
<dbReference type="FunFam" id="3.10.300.10:FF:000001">
    <property type="entry name" value="Putative 3-methyladenine DNA glycosylase"/>
    <property type="match status" value="1"/>
</dbReference>
<protein>
    <recommendedName>
        <fullName evidence="5">Putative 3-methyladenine DNA glycosylase</fullName>
        <ecNumber evidence="5">3.2.2.-</ecNumber>
    </recommendedName>
</protein>
<dbReference type="RefSeq" id="WP_034718585.1">
    <property type="nucleotide sequence ID" value="NZ_AWQS01000147.1"/>
</dbReference>
<evidence type="ECO:0000256" key="4">
    <source>
        <dbReference type="ARBA" id="ARBA00023204"/>
    </source>
</evidence>
<comment type="caution">
    <text evidence="6">The sequence shown here is derived from an EMBL/GenBank/DDBJ whole genome shotgun (WGS) entry which is preliminary data.</text>
</comment>
<keyword evidence="4 5" id="KW-0234">DNA repair</keyword>
<name>W9GGB8_9MICO</name>
<accession>W9GGB8</accession>
<dbReference type="SUPFAM" id="SSF50486">
    <property type="entry name" value="FMT C-terminal domain-like"/>
    <property type="match status" value="1"/>
</dbReference>
<dbReference type="PATRIC" id="fig|584657.3.peg.3020"/>
<dbReference type="PANTHER" id="PTHR10429:SF0">
    <property type="entry name" value="DNA-3-METHYLADENINE GLYCOSYLASE"/>
    <property type="match status" value="1"/>
</dbReference>
<evidence type="ECO:0000313" key="6">
    <source>
        <dbReference type="EMBL" id="EWT05090.1"/>
    </source>
</evidence>
<dbReference type="NCBIfam" id="TIGR00567">
    <property type="entry name" value="3mg"/>
    <property type="match status" value="1"/>
</dbReference>
<dbReference type="Gene3D" id="3.10.300.10">
    <property type="entry name" value="Methylpurine-DNA glycosylase (MPG)"/>
    <property type="match status" value="1"/>
</dbReference>
<organism evidence="6 7">
    <name type="scientific">Intrasporangium chromatireducens Q5-1</name>
    <dbReference type="NCBI Taxonomy" id="584657"/>
    <lineage>
        <taxon>Bacteria</taxon>
        <taxon>Bacillati</taxon>
        <taxon>Actinomycetota</taxon>
        <taxon>Actinomycetes</taxon>
        <taxon>Micrococcales</taxon>
        <taxon>Intrasporangiaceae</taxon>
        <taxon>Intrasporangium</taxon>
    </lineage>
</organism>
<dbReference type="OrthoDB" id="9794313at2"/>
<sequence>MEGDCDRLPRDFFARPVLEVAPDLLGCHVSHAGVTVRLTEVEAYAGMVDPGSHAYRGPTPRTQVMFGPAGFLYVYFTYGNHWCANLVCGHDGTAEAVLLRGAEVVDGFDTVRERRGTARERDWCRGPGRLGQALALGSQQTGRDFCRPALGDPVDLVVSTRDRDVDAGRVRTGPRVGVSGPGGDAEQYPWRFWLEGEPTVSAYRPGVVRTRPKRG</sequence>
<dbReference type="CDD" id="cd00540">
    <property type="entry name" value="AAG"/>
    <property type="match status" value="1"/>
</dbReference>
<dbReference type="GO" id="GO:0003905">
    <property type="term" value="F:alkylbase DNA N-glycosylase activity"/>
    <property type="evidence" value="ECO:0007669"/>
    <property type="project" value="InterPro"/>
</dbReference>
<dbReference type="Pfam" id="PF02245">
    <property type="entry name" value="Pur_DNA_glyco"/>
    <property type="match status" value="1"/>
</dbReference>
<dbReference type="EMBL" id="AWQS01000147">
    <property type="protein sequence ID" value="EWT05090.1"/>
    <property type="molecule type" value="Genomic_DNA"/>
</dbReference>
<evidence type="ECO:0000256" key="1">
    <source>
        <dbReference type="ARBA" id="ARBA00009232"/>
    </source>
</evidence>
<keyword evidence="7" id="KW-1185">Reference proteome</keyword>
<evidence type="ECO:0000313" key="7">
    <source>
        <dbReference type="Proteomes" id="UP000019494"/>
    </source>
</evidence>
<reference evidence="7" key="1">
    <citation type="submission" date="2013-08" db="EMBL/GenBank/DDBJ databases">
        <title>Intrasporangium oryzae NRRL B-24470.</title>
        <authorList>
            <person name="Liu H."/>
            <person name="Wang G."/>
        </authorList>
    </citation>
    <scope>NUCLEOTIDE SEQUENCE [LARGE SCALE GENOMIC DNA]</scope>
    <source>
        <strain evidence="7">Q5-1</strain>
    </source>
</reference>
<dbReference type="NCBIfam" id="NF002003">
    <property type="entry name" value="PRK00802.1-3"/>
    <property type="match status" value="1"/>
</dbReference>
<dbReference type="GO" id="GO:0006284">
    <property type="term" value="P:base-excision repair"/>
    <property type="evidence" value="ECO:0007669"/>
    <property type="project" value="InterPro"/>
</dbReference>
<keyword evidence="2 5" id="KW-0227">DNA damage</keyword>
<dbReference type="HAMAP" id="MF_00527">
    <property type="entry name" value="3MGH"/>
    <property type="match status" value="1"/>
</dbReference>
<dbReference type="InterPro" id="IPR011034">
    <property type="entry name" value="Formyl_transferase-like_C_sf"/>
</dbReference>
<evidence type="ECO:0000256" key="5">
    <source>
        <dbReference type="HAMAP-Rule" id="MF_00527"/>
    </source>
</evidence>
<keyword evidence="3 5" id="KW-0378">Hydrolase</keyword>
<dbReference type="InterPro" id="IPR003180">
    <property type="entry name" value="MPG"/>
</dbReference>
<dbReference type="AlphaFoldDB" id="W9GGB8"/>
<dbReference type="Proteomes" id="UP000019494">
    <property type="component" value="Unassembled WGS sequence"/>
</dbReference>